<dbReference type="Gene3D" id="3.40.50.1460">
    <property type="match status" value="1"/>
</dbReference>
<dbReference type="AlphaFoldDB" id="A0A7V8GKQ9"/>
<evidence type="ECO:0000256" key="1">
    <source>
        <dbReference type="SAM" id="MobiDB-lite"/>
    </source>
</evidence>
<protein>
    <recommendedName>
        <fullName evidence="4">Caspase domain-containing protein</fullName>
    </recommendedName>
</protein>
<evidence type="ECO:0008006" key="4">
    <source>
        <dbReference type="Google" id="ProtNLM"/>
    </source>
</evidence>
<gene>
    <name evidence="2" type="ORF">B1992_12835</name>
</gene>
<sequence length="608" mass="65843">MIRAGIFVGVDRTGQLQQLHDAASGARRMHDWAIGAGMIDPGNAKLITDASGPVHPDHIYEAIGRIVNGPGVDQLILYFAGHGVNINRSEVWLLSDAPERTSAAVNVRGSVDLARYCGIPHVVVISDACRVAPEGIQAQNVVGQDVFPNNAASDRSHPVDQLFACRLGRTAAEILDPGEAAGSYTALYTEELLHALQGRYRELLDAGADAADPAHYLYPRRLARHLEAAIPRIVAERKLIARVNQVPDAIITSDALWLARIEAPPAPAGAQDTQGAAPAPAPRVRRHQARRASPGPVTYTKSILAPSGDRLADIVARHPPARPVVLPGMAAMPGLHDPDLRLSVLKRIAAPFGPDRFESQCGIKVRGIPVALAMSAYADVRRLEGPLPLIRVDAIDGPAASVLLQFADGTGTLVPAIRGYVASLTFEEGELVDLAWEPSTNHPRWDAYAARKDELRALRALAASASRNGRFRLDVSSADTVGRDMRYMKSLDPALALYAAYAYHEADLDPAERIGRMSRLLCEDIDASFFDLALLSRQLRGRRVVPTDMIVPPVPLLSQGWTLLRAHGVKPHPALEGLESTVRQSLWSLYDPRGVDRIKQALSTREVR</sequence>
<evidence type="ECO:0000313" key="3">
    <source>
        <dbReference type="Proteomes" id="UP000462066"/>
    </source>
</evidence>
<dbReference type="EMBL" id="MWIP01000015">
    <property type="protein sequence ID" value="KAF1685259.1"/>
    <property type="molecule type" value="Genomic_DNA"/>
</dbReference>
<comment type="caution">
    <text evidence="2">The sequence shown here is derived from an EMBL/GenBank/DDBJ whole genome shotgun (WGS) entry which is preliminary data.</text>
</comment>
<evidence type="ECO:0000313" key="2">
    <source>
        <dbReference type="EMBL" id="KAF1685259.1"/>
    </source>
</evidence>
<proteinExistence type="predicted"/>
<dbReference type="RefSeq" id="WP_162311897.1">
    <property type="nucleotide sequence ID" value="NZ_JACHGU010000008.1"/>
</dbReference>
<feature type="region of interest" description="Disordered" evidence="1">
    <location>
        <begin position="266"/>
        <end position="299"/>
    </location>
</feature>
<organism evidence="2 3">
    <name type="scientific">Pseudoxanthomonas broegbernensis</name>
    <dbReference type="NCBI Taxonomy" id="83619"/>
    <lineage>
        <taxon>Bacteria</taxon>
        <taxon>Pseudomonadati</taxon>
        <taxon>Pseudomonadota</taxon>
        <taxon>Gammaproteobacteria</taxon>
        <taxon>Lysobacterales</taxon>
        <taxon>Lysobacteraceae</taxon>
        <taxon>Pseudoxanthomonas</taxon>
    </lineage>
</organism>
<name>A0A7V8GKQ9_9GAMM</name>
<reference evidence="2 3" key="1">
    <citation type="submission" date="2017-10" db="EMBL/GenBank/DDBJ databases">
        <title>Whole genome sequencing of Pseudoxanthomonas broegbernensis DSM 12573(T).</title>
        <authorList>
            <person name="Kumar S."/>
            <person name="Bansal K."/>
            <person name="Kaur A."/>
            <person name="Patil P."/>
            <person name="Sharma S."/>
            <person name="Patil P.B."/>
        </authorList>
    </citation>
    <scope>NUCLEOTIDE SEQUENCE [LARGE SCALE GENOMIC DNA]</scope>
    <source>
        <strain evidence="2 3">DSM 12573</strain>
    </source>
</reference>
<accession>A0A7V8GKQ9</accession>
<dbReference type="Proteomes" id="UP000462066">
    <property type="component" value="Unassembled WGS sequence"/>
</dbReference>
<keyword evidence="3" id="KW-1185">Reference proteome</keyword>